<keyword evidence="1" id="KW-0175">Coiled coil</keyword>
<dbReference type="AlphaFoldDB" id="A0A841KX80"/>
<evidence type="ECO:0000313" key="3">
    <source>
        <dbReference type="Proteomes" id="UP000579281"/>
    </source>
</evidence>
<evidence type="ECO:0000256" key="1">
    <source>
        <dbReference type="SAM" id="Coils"/>
    </source>
</evidence>
<comment type="caution">
    <text evidence="2">The sequence shown here is derived from an EMBL/GenBank/DDBJ whole genome shotgun (WGS) entry which is preliminary data.</text>
</comment>
<reference evidence="2 3" key="1">
    <citation type="submission" date="2020-08" db="EMBL/GenBank/DDBJ databases">
        <title>Genomic Encyclopedia of Type Strains, Phase IV (KMG-IV): sequencing the most valuable type-strain genomes for metagenomic binning, comparative biology and taxonomic classification.</title>
        <authorList>
            <person name="Goeker M."/>
        </authorList>
    </citation>
    <scope>NUCLEOTIDE SEQUENCE [LARGE SCALE GENOMIC DNA]</scope>
    <source>
        <strain evidence="2 3">DSM 103526</strain>
    </source>
</reference>
<protein>
    <submittedName>
        <fullName evidence="2">Capsule polysaccharide export protein KpsE/RkpR</fullName>
    </submittedName>
</protein>
<dbReference type="Proteomes" id="UP000579281">
    <property type="component" value="Unassembled WGS sequence"/>
</dbReference>
<name>A0A841KX80_9FIRM</name>
<keyword evidence="3" id="KW-1185">Reference proteome</keyword>
<organism evidence="2 3">
    <name type="scientific">Anaerosolibacter carboniphilus</name>
    <dbReference type="NCBI Taxonomy" id="1417629"/>
    <lineage>
        <taxon>Bacteria</taxon>
        <taxon>Bacillati</taxon>
        <taxon>Bacillota</taxon>
        <taxon>Clostridia</taxon>
        <taxon>Peptostreptococcales</taxon>
        <taxon>Thermotaleaceae</taxon>
        <taxon>Anaerosolibacter</taxon>
    </lineage>
</organism>
<evidence type="ECO:0000313" key="2">
    <source>
        <dbReference type="EMBL" id="MBB6215542.1"/>
    </source>
</evidence>
<dbReference type="RefSeq" id="WP_184309926.1">
    <property type="nucleotide sequence ID" value="NZ_JACHEN010000008.1"/>
</dbReference>
<feature type="coiled-coil region" evidence="1">
    <location>
        <begin position="41"/>
        <end position="72"/>
    </location>
</feature>
<gene>
    <name evidence="2" type="ORF">HNQ80_001631</name>
</gene>
<dbReference type="EMBL" id="JACHEN010000008">
    <property type="protein sequence ID" value="MBB6215542.1"/>
    <property type="molecule type" value="Genomic_DNA"/>
</dbReference>
<sequence length="77" mass="9373">MSHKHHDRCKCVDRESERCKALLCKLEEEYCRKRCALKEAIKEAECRVRALKDELEALEKCYEKERRAIKRECERRC</sequence>
<proteinExistence type="predicted"/>
<accession>A0A841KX80</accession>